<feature type="compositionally biased region" description="Basic and acidic residues" evidence="1">
    <location>
        <begin position="54"/>
        <end position="64"/>
    </location>
</feature>
<feature type="compositionally biased region" description="Polar residues" evidence="1">
    <location>
        <begin position="1"/>
        <end position="53"/>
    </location>
</feature>
<evidence type="ECO:0000313" key="3">
    <source>
        <dbReference type="EMBL" id="CAF3802552.1"/>
    </source>
</evidence>
<feature type="region of interest" description="Disordered" evidence="1">
    <location>
        <begin position="1"/>
        <end position="64"/>
    </location>
</feature>
<comment type="caution">
    <text evidence="3">The sequence shown here is derived from an EMBL/GenBank/DDBJ whole genome shotgun (WGS) entry which is preliminary data.</text>
</comment>
<evidence type="ECO:0000313" key="2">
    <source>
        <dbReference type="EMBL" id="CAF1034280.1"/>
    </source>
</evidence>
<dbReference type="Proteomes" id="UP000682733">
    <property type="component" value="Unassembled WGS sequence"/>
</dbReference>
<protein>
    <submittedName>
        <fullName evidence="3">Uncharacterized protein</fullName>
    </submittedName>
</protein>
<dbReference type="Gene3D" id="1.25.40.20">
    <property type="entry name" value="Ankyrin repeat-containing domain"/>
    <property type="match status" value="1"/>
</dbReference>
<dbReference type="EMBL" id="CAJNOK010007436">
    <property type="protein sequence ID" value="CAF1034280.1"/>
    <property type="molecule type" value="Genomic_DNA"/>
</dbReference>
<dbReference type="EMBL" id="CAJOBA010007447">
    <property type="protein sequence ID" value="CAF3802552.1"/>
    <property type="molecule type" value="Genomic_DNA"/>
</dbReference>
<dbReference type="InterPro" id="IPR036770">
    <property type="entry name" value="Ankyrin_rpt-contain_sf"/>
</dbReference>
<gene>
    <name evidence="2" type="ORF">OVA965_LOCUS16150</name>
    <name evidence="3" type="ORF">TMI583_LOCUS16159</name>
</gene>
<sequence>MGNRSSVTPVVPFPQSNQSRSSEQRFDNSQQLEQSPAITTTEQPKNNRSSKNPLNDDDKYADRERSTTEKLYDYLQEIACRWTDNDAEAKWNEVEKQIEHILKQDLSCHFPCHRRKTMEKLIVKLNEELYSPLHNYLNVRGNNGETVLHMVARAKQESQEQRMIEPLLKGANIEAYDDDHRTPVCENT</sequence>
<dbReference type="AlphaFoldDB" id="A0A8S2JAW1"/>
<accession>A0A8S2JAW1</accession>
<evidence type="ECO:0000313" key="4">
    <source>
        <dbReference type="Proteomes" id="UP000682733"/>
    </source>
</evidence>
<reference evidence="3" key="1">
    <citation type="submission" date="2021-02" db="EMBL/GenBank/DDBJ databases">
        <authorList>
            <person name="Nowell W R."/>
        </authorList>
    </citation>
    <scope>NUCLEOTIDE SEQUENCE</scope>
</reference>
<organism evidence="3 4">
    <name type="scientific">Didymodactylos carnosus</name>
    <dbReference type="NCBI Taxonomy" id="1234261"/>
    <lineage>
        <taxon>Eukaryota</taxon>
        <taxon>Metazoa</taxon>
        <taxon>Spiralia</taxon>
        <taxon>Gnathifera</taxon>
        <taxon>Rotifera</taxon>
        <taxon>Eurotatoria</taxon>
        <taxon>Bdelloidea</taxon>
        <taxon>Philodinida</taxon>
        <taxon>Philodinidae</taxon>
        <taxon>Didymodactylos</taxon>
    </lineage>
</organism>
<evidence type="ECO:0000256" key="1">
    <source>
        <dbReference type="SAM" id="MobiDB-lite"/>
    </source>
</evidence>
<dbReference type="Proteomes" id="UP000677228">
    <property type="component" value="Unassembled WGS sequence"/>
</dbReference>
<proteinExistence type="predicted"/>
<name>A0A8S2JAW1_9BILA</name>